<reference evidence="3 4" key="1">
    <citation type="submission" date="2023-09" db="EMBL/GenBank/DDBJ databases">
        <title>Novel taxa isolated from Blanes Bay.</title>
        <authorList>
            <person name="Rey-Velasco X."/>
            <person name="Lucena T."/>
        </authorList>
    </citation>
    <scope>NUCLEOTIDE SEQUENCE [LARGE SCALE GENOMIC DNA]</scope>
    <source>
        <strain evidence="3 4">S356</strain>
    </source>
</reference>
<evidence type="ECO:0000256" key="1">
    <source>
        <dbReference type="SAM" id="Phobius"/>
    </source>
</evidence>
<dbReference type="SUPFAM" id="SSF54427">
    <property type="entry name" value="NTF2-like"/>
    <property type="match status" value="1"/>
</dbReference>
<feature type="domain" description="DUF4440" evidence="2">
    <location>
        <begin position="51"/>
        <end position="163"/>
    </location>
</feature>
<organism evidence="3 4">
    <name type="scientific">Asprobacillus argus</name>
    <dbReference type="NCBI Taxonomy" id="3076534"/>
    <lineage>
        <taxon>Bacteria</taxon>
        <taxon>Pseudomonadati</taxon>
        <taxon>Bacteroidota</taxon>
        <taxon>Flavobacteriia</taxon>
        <taxon>Flavobacteriales</taxon>
        <taxon>Flavobacteriaceae</taxon>
        <taxon>Asprobacillus</taxon>
    </lineage>
</organism>
<gene>
    <name evidence="3" type="ORF">RQM59_11095</name>
</gene>
<dbReference type="Gene3D" id="3.10.450.50">
    <property type="match status" value="1"/>
</dbReference>
<keyword evidence="1" id="KW-0812">Transmembrane</keyword>
<keyword evidence="1" id="KW-0472">Membrane</keyword>
<keyword evidence="1" id="KW-1133">Transmembrane helix</keyword>
<evidence type="ECO:0000313" key="3">
    <source>
        <dbReference type="EMBL" id="MDT7832929.1"/>
    </source>
</evidence>
<dbReference type="RefSeq" id="WP_349242181.1">
    <property type="nucleotide sequence ID" value="NZ_JAVTTO010000004.1"/>
</dbReference>
<name>A0ABU3LI88_9FLAO</name>
<dbReference type="InterPro" id="IPR027843">
    <property type="entry name" value="DUF4440"/>
</dbReference>
<feature type="transmembrane region" description="Helical" evidence="1">
    <location>
        <begin position="12"/>
        <end position="31"/>
    </location>
</feature>
<evidence type="ECO:0000313" key="4">
    <source>
        <dbReference type="Proteomes" id="UP001257277"/>
    </source>
</evidence>
<accession>A0ABU3LI88</accession>
<sequence>MIHEIITFLKDSFVKIVLLIISFFFSLFSNAQVDSNSDLYKRLKKNDSLIFESSFNKCKIADVKPLISEDFEFYHDQGGITNSKKEFLASIEKNICSNPKSKPHRELVAGSLKVFPLYKNGILYGAVQKGTHNFYLIEGNKTRPTVSALFTHVWVLENKKWMLKRVLSYHHQPIKN</sequence>
<dbReference type="Pfam" id="PF14534">
    <property type="entry name" value="DUF4440"/>
    <property type="match status" value="1"/>
</dbReference>
<proteinExistence type="predicted"/>
<evidence type="ECO:0000259" key="2">
    <source>
        <dbReference type="Pfam" id="PF14534"/>
    </source>
</evidence>
<dbReference type="InterPro" id="IPR032710">
    <property type="entry name" value="NTF2-like_dom_sf"/>
</dbReference>
<keyword evidence="4" id="KW-1185">Reference proteome</keyword>
<comment type="caution">
    <text evidence="3">The sequence shown here is derived from an EMBL/GenBank/DDBJ whole genome shotgun (WGS) entry which is preliminary data.</text>
</comment>
<protein>
    <submittedName>
        <fullName evidence="3">Nuclear transport factor 2 family protein</fullName>
    </submittedName>
</protein>
<dbReference type="EMBL" id="JAVTTO010000004">
    <property type="protein sequence ID" value="MDT7832929.1"/>
    <property type="molecule type" value="Genomic_DNA"/>
</dbReference>
<dbReference type="Proteomes" id="UP001257277">
    <property type="component" value="Unassembled WGS sequence"/>
</dbReference>